<dbReference type="Proteomes" id="UP000677054">
    <property type="component" value="Unassembled WGS sequence"/>
</dbReference>
<name>A0A7R8X7D3_9CRUS</name>
<dbReference type="InterPro" id="IPR053025">
    <property type="entry name" value="Mito_ATP_Synthase-Asso"/>
</dbReference>
<dbReference type="PANTHER" id="PTHR44873">
    <property type="entry name" value="DNAJ HOMOLOG SUBFAMILY C MEMBER 30, MITOCHONDRIAL"/>
    <property type="match status" value="1"/>
</dbReference>
<accession>A0A7R8X7D3</accession>
<dbReference type="OrthoDB" id="6343681at2759"/>
<dbReference type="AlphaFoldDB" id="A0A7R8X7D3"/>
<dbReference type="PRINTS" id="PR00625">
    <property type="entry name" value="JDOMAIN"/>
</dbReference>
<evidence type="ECO:0000313" key="4">
    <source>
        <dbReference type="Proteomes" id="UP000677054"/>
    </source>
</evidence>
<dbReference type="PROSITE" id="PS50076">
    <property type="entry name" value="DNAJ_2"/>
    <property type="match status" value="1"/>
</dbReference>
<proteinExistence type="predicted"/>
<dbReference type="InterPro" id="IPR018253">
    <property type="entry name" value="DnaJ_domain_CS"/>
</dbReference>
<gene>
    <name evidence="3" type="ORF">DSTB1V02_LOCUS5239</name>
</gene>
<dbReference type="Pfam" id="PF00226">
    <property type="entry name" value="DnaJ"/>
    <property type="match status" value="1"/>
</dbReference>
<reference evidence="3" key="1">
    <citation type="submission" date="2020-11" db="EMBL/GenBank/DDBJ databases">
        <authorList>
            <person name="Tran Van P."/>
        </authorList>
    </citation>
    <scope>NUCLEOTIDE SEQUENCE</scope>
</reference>
<dbReference type="SUPFAM" id="SSF46565">
    <property type="entry name" value="Chaperone J-domain"/>
    <property type="match status" value="1"/>
</dbReference>
<evidence type="ECO:0000313" key="3">
    <source>
        <dbReference type="EMBL" id="CAD7245365.1"/>
    </source>
</evidence>
<dbReference type="PANTHER" id="PTHR44873:SF1">
    <property type="entry name" value="DNAJ HOMOLOG SUBFAMILY C MEMBER 30, MITOCHONDRIAL"/>
    <property type="match status" value="1"/>
</dbReference>
<dbReference type="InterPro" id="IPR036869">
    <property type="entry name" value="J_dom_sf"/>
</dbReference>
<evidence type="ECO:0000256" key="1">
    <source>
        <dbReference type="SAM" id="Phobius"/>
    </source>
</evidence>
<evidence type="ECO:0000259" key="2">
    <source>
        <dbReference type="PROSITE" id="PS50076"/>
    </source>
</evidence>
<organism evidence="3">
    <name type="scientific">Darwinula stevensoni</name>
    <dbReference type="NCBI Taxonomy" id="69355"/>
    <lineage>
        <taxon>Eukaryota</taxon>
        <taxon>Metazoa</taxon>
        <taxon>Ecdysozoa</taxon>
        <taxon>Arthropoda</taxon>
        <taxon>Crustacea</taxon>
        <taxon>Oligostraca</taxon>
        <taxon>Ostracoda</taxon>
        <taxon>Podocopa</taxon>
        <taxon>Podocopida</taxon>
        <taxon>Darwinulocopina</taxon>
        <taxon>Darwinuloidea</taxon>
        <taxon>Darwinulidae</taxon>
        <taxon>Darwinula</taxon>
    </lineage>
</organism>
<feature type="transmembrane region" description="Helical" evidence="1">
    <location>
        <begin position="150"/>
        <end position="170"/>
    </location>
</feature>
<dbReference type="InterPro" id="IPR001623">
    <property type="entry name" value="DnaJ_domain"/>
</dbReference>
<protein>
    <recommendedName>
        <fullName evidence="2">J domain-containing protein</fullName>
    </recommendedName>
</protein>
<dbReference type="EMBL" id="CAJPEV010000840">
    <property type="protein sequence ID" value="CAG0888980.1"/>
    <property type="molecule type" value="Genomic_DNA"/>
</dbReference>
<dbReference type="CDD" id="cd06257">
    <property type="entry name" value="DnaJ"/>
    <property type="match status" value="1"/>
</dbReference>
<sequence>MCVVHLKGFYEALEVRQNATQSQIKEAYYRLSKIYHPDRNKLGGEGAAENFRMIKEAYEVLGNTKLRKLYDKGLLHTATNFRESTFESEERDEQIHVRQPRRRPATGRTAAYDFDQWTKAHYSETFQRRATAKGRYEDMMAAKAKKHTQIHFLFLLSLIIFVVASFIKIARGLSELDNIKQPQKSKDRVDR</sequence>
<keyword evidence="1" id="KW-0472">Membrane</keyword>
<dbReference type="PROSITE" id="PS00636">
    <property type="entry name" value="DNAJ_1"/>
    <property type="match status" value="1"/>
</dbReference>
<dbReference type="Gene3D" id="1.10.287.110">
    <property type="entry name" value="DnaJ domain"/>
    <property type="match status" value="1"/>
</dbReference>
<dbReference type="EMBL" id="LR900357">
    <property type="protein sequence ID" value="CAD7245365.1"/>
    <property type="molecule type" value="Genomic_DNA"/>
</dbReference>
<keyword evidence="1" id="KW-1133">Transmembrane helix</keyword>
<dbReference type="SMART" id="SM00271">
    <property type="entry name" value="DnaJ"/>
    <property type="match status" value="1"/>
</dbReference>
<keyword evidence="1" id="KW-0812">Transmembrane</keyword>
<feature type="domain" description="J" evidence="2">
    <location>
        <begin position="8"/>
        <end position="74"/>
    </location>
</feature>
<keyword evidence="4" id="KW-1185">Reference proteome</keyword>